<evidence type="ECO:0000256" key="1">
    <source>
        <dbReference type="SAM" id="Phobius"/>
    </source>
</evidence>
<gene>
    <name evidence="2" type="ORF">HMPREF9123_0387</name>
</gene>
<feature type="transmembrane region" description="Helical" evidence="1">
    <location>
        <begin position="37"/>
        <end position="56"/>
    </location>
</feature>
<sequence length="144" mass="16814">MKKKKEFLNNLVNRYLWNYSLLLNLLFLPFYQPHQPFWIALGCVFALIGKMQGLGFKLQNHIALLDIKRAWANKKVFLIRIAVSCLAVMQIWLSWNAETNGWVCGSLCLNSEIVQKIFLSGAYSMDFYFLFILMIDLNKLKESI</sequence>
<feature type="transmembrane region" description="Helical" evidence="1">
    <location>
        <begin position="117"/>
        <end position="135"/>
    </location>
</feature>
<keyword evidence="1" id="KW-0472">Membrane</keyword>
<proteinExistence type="predicted"/>
<dbReference type="Proteomes" id="UP000004105">
    <property type="component" value="Unassembled WGS sequence"/>
</dbReference>
<dbReference type="AlphaFoldDB" id="F2B9K4"/>
<dbReference type="OrthoDB" id="9925635at2"/>
<keyword evidence="1" id="KW-1133">Transmembrane helix</keyword>
<comment type="caution">
    <text evidence="2">The sequence shown here is derived from an EMBL/GenBank/DDBJ whole genome shotgun (WGS) entry which is preliminary data.</text>
</comment>
<keyword evidence="3" id="KW-1185">Reference proteome</keyword>
<organism evidence="2 3">
    <name type="scientific">Neisseria bacilliformis ATCC BAA-1200</name>
    <dbReference type="NCBI Taxonomy" id="888742"/>
    <lineage>
        <taxon>Bacteria</taxon>
        <taxon>Pseudomonadati</taxon>
        <taxon>Pseudomonadota</taxon>
        <taxon>Betaproteobacteria</taxon>
        <taxon>Neisseriales</taxon>
        <taxon>Neisseriaceae</taxon>
        <taxon>Neisseria</taxon>
    </lineage>
</organism>
<reference evidence="2 3" key="1">
    <citation type="submission" date="2011-02" db="EMBL/GenBank/DDBJ databases">
        <authorList>
            <person name="Muzny D."/>
            <person name="Qin X."/>
            <person name="Deng J."/>
            <person name="Jiang H."/>
            <person name="Liu Y."/>
            <person name="Qu J."/>
            <person name="Song X.-Z."/>
            <person name="Zhang L."/>
            <person name="Thornton R."/>
            <person name="Coyle M."/>
            <person name="Francisco L."/>
            <person name="Jackson L."/>
            <person name="Javaid M."/>
            <person name="Korchina V."/>
            <person name="Kovar C."/>
            <person name="Mata R."/>
            <person name="Mathew T."/>
            <person name="Ngo R."/>
            <person name="Nguyen L."/>
            <person name="Nguyen N."/>
            <person name="Okwuonu G."/>
            <person name="Ongeri F."/>
            <person name="Pham C."/>
            <person name="Simmons D."/>
            <person name="Wilczek-Boney K."/>
            <person name="Hale W."/>
            <person name="Jakkamsetti A."/>
            <person name="Pham P."/>
            <person name="Ruth R."/>
            <person name="San Lucas F."/>
            <person name="Warren J."/>
            <person name="Zhang J."/>
            <person name="Zhao Z."/>
            <person name="Zhou C."/>
            <person name="Zhu D."/>
            <person name="Lee S."/>
            <person name="Bess C."/>
            <person name="Blankenburg K."/>
            <person name="Forbes L."/>
            <person name="Fu Q."/>
            <person name="Gubbala S."/>
            <person name="Hirani K."/>
            <person name="Jayaseelan J.C."/>
            <person name="Lara F."/>
            <person name="Munidasa M."/>
            <person name="Palculict T."/>
            <person name="Patil S."/>
            <person name="Pu L.-L."/>
            <person name="Saada N."/>
            <person name="Tang L."/>
            <person name="Weissenberger G."/>
            <person name="Zhu Y."/>
            <person name="Hemphill L."/>
            <person name="Shang Y."/>
            <person name="Youmans B."/>
            <person name="Ayvaz T."/>
            <person name="Ross M."/>
            <person name="Santibanez J."/>
            <person name="Aqrawi P."/>
            <person name="Gross S."/>
            <person name="Joshi V."/>
            <person name="Fowler G."/>
            <person name="Nazareth L."/>
            <person name="Reid J."/>
            <person name="Worley K."/>
            <person name="Petrosino J."/>
            <person name="Highlander S."/>
            <person name="Gibbs R."/>
        </authorList>
    </citation>
    <scope>NUCLEOTIDE SEQUENCE [LARGE SCALE GENOMIC DNA]</scope>
    <source>
        <strain evidence="2 3">ATCC BAA-1200</strain>
    </source>
</reference>
<dbReference type="RefSeq" id="WP_007341399.1">
    <property type="nucleotide sequence ID" value="NZ_GL878494.1"/>
</dbReference>
<name>F2B9K4_9NEIS</name>
<keyword evidence="1" id="KW-0812">Transmembrane</keyword>
<protein>
    <submittedName>
        <fullName evidence="2">Uncharacterized protein</fullName>
    </submittedName>
</protein>
<evidence type="ECO:0000313" key="2">
    <source>
        <dbReference type="EMBL" id="EGF11945.1"/>
    </source>
</evidence>
<accession>F2B9K4</accession>
<feature type="transmembrane region" description="Helical" evidence="1">
    <location>
        <begin position="12"/>
        <end position="31"/>
    </location>
</feature>
<feature type="transmembrane region" description="Helical" evidence="1">
    <location>
        <begin position="77"/>
        <end position="97"/>
    </location>
</feature>
<dbReference type="EMBL" id="AFAY01000006">
    <property type="protein sequence ID" value="EGF11945.1"/>
    <property type="molecule type" value="Genomic_DNA"/>
</dbReference>
<dbReference type="HOGENOM" id="CLU_1794443_0_0_4"/>
<evidence type="ECO:0000313" key="3">
    <source>
        <dbReference type="Proteomes" id="UP000004105"/>
    </source>
</evidence>